<evidence type="ECO:0000313" key="4">
    <source>
        <dbReference type="Proteomes" id="UP000694388"/>
    </source>
</evidence>
<evidence type="ECO:0000256" key="1">
    <source>
        <dbReference type="SAM" id="MobiDB-lite"/>
    </source>
</evidence>
<evidence type="ECO:0000256" key="2">
    <source>
        <dbReference type="SAM" id="Phobius"/>
    </source>
</evidence>
<feature type="region of interest" description="Disordered" evidence="1">
    <location>
        <begin position="60"/>
        <end position="108"/>
    </location>
</feature>
<feature type="compositionally biased region" description="Low complexity" evidence="1">
    <location>
        <begin position="60"/>
        <end position="74"/>
    </location>
</feature>
<evidence type="ECO:0000313" key="3">
    <source>
        <dbReference type="Ensembl" id="ENSEBUP00000000795.1"/>
    </source>
</evidence>
<protein>
    <submittedName>
        <fullName evidence="3">Uncharacterized protein</fullName>
    </submittedName>
</protein>
<keyword evidence="2" id="KW-0812">Transmembrane</keyword>
<feature type="compositionally biased region" description="Pro residues" evidence="1">
    <location>
        <begin position="78"/>
        <end position="100"/>
    </location>
</feature>
<feature type="region of interest" description="Disordered" evidence="1">
    <location>
        <begin position="199"/>
        <end position="238"/>
    </location>
</feature>
<reference evidence="3" key="1">
    <citation type="submission" date="2025-08" db="UniProtKB">
        <authorList>
            <consortium name="Ensembl"/>
        </authorList>
    </citation>
    <scope>IDENTIFICATION</scope>
</reference>
<reference evidence="3" key="2">
    <citation type="submission" date="2025-09" db="UniProtKB">
        <authorList>
            <consortium name="Ensembl"/>
        </authorList>
    </citation>
    <scope>IDENTIFICATION</scope>
</reference>
<keyword evidence="2" id="KW-1133">Transmembrane helix</keyword>
<keyword evidence="2" id="KW-0472">Membrane</keyword>
<accession>A0A8C4N2Q5</accession>
<dbReference type="Ensembl" id="ENSEBUT00000001101.1">
    <property type="protein sequence ID" value="ENSEBUP00000000795.1"/>
    <property type="gene ID" value="ENSEBUG00000000846.1"/>
</dbReference>
<proteinExistence type="predicted"/>
<organism evidence="3 4">
    <name type="scientific">Eptatretus burgeri</name>
    <name type="common">Inshore hagfish</name>
    <dbReference type="NCBI Taxonomy" id="7764"/>
    <lineage>
        <taxon>Eukaryota</taxon>
        <taxon>Metazoa</taxon>
        <taxon>Chordata</taxon>
        <taxon>Craniata</taxon>
        <taxon>Vertebrata</taxon>
        <taxon>Cyclostomata</taxon>
        <taxon>Myxini</taxon>
        <taxon>Myxiniformes</taxon>
        <taxon>Myxinidae</taxon>
        <taxon>Eptatretinae</taxon>
        <taxon>Eptatretus</taxon>
    </lineage>
</organism>
<feature type="transmembrane region" description="Helical" evidence="2">
    <location>
        <begin position="139"/>
        <end position="161"/>
    </location>
</feature>
<feature type="transmembrane region" description="Helical" evidence="2">
    <location>
        <begin position="21"/>
        <end position="39"/>
    </location>
</feature>
<dbReference type="Proteomes" id="UP000694388">
    <property type="component" value="Unplaced"/>
</dbReference>
<dbReference type="AlphaFoldDB" id="A0A8C4N2Q5"/>
<name>A0A8C4N2Q5_EPTBU</name>
<keyword evidence="4" id="KW-1185">Reference proteome</keyword>
<sequence>MPISLCSDRFPHRCLMGFIRVIRAVILSLPFFFYFRYFGTTTSTTNIALTKRISTTTTTFSTTPTTTTFSTLPTAFQPQPPPTPQPPSQPPSPQCQPQPQSPKSHLPQYPTMEQHRFTFNSAGAAIFAPATARSLQTNAVVSLFLATVISTMSALPSASMIPATSARSKFRLGIWIRRVRGAEPVGVIGESAEIRSRLTNPTKRRAERQFSQSGGVEELRRSLELAVGGEAEESRDGS</sequence>